<proteinExistence type="predicted"/>
<sequence>MVSTDIAKIPGFEIDPEYMPVPVKPTEETARALAAVNEEYMD</sequence>
<accession>A0A3G9D045</accession>
<gene>
    <name evidence="1" type="ORF">MESMT1_2697</name>
</gene>
<dbReference type="Proteomes" id="UP000265557">
    <property type="component" value="Chromosome"/>
</dbReference>
<keyword evidence="1" id="KW-0378">Hydrolase</keyword>
<name>A0A3G9D045_METTE</name>
<reference evidence="1 2" key="1">
    <citation type="submission" date="2016-09" db="EMBL/GenBank/DDBJ databases">
        <title>Complete Genome Sequence of Methanosarcina thermophila MT-1.</title>
        <authorList>
            <person name="Kouzuma A."/>
        </authorList>
    </citation>
    <scope>NUCLEOTIDE SEQUENCE [LARGE SCALE GENOMIC DNA]</scope>
    <source>
        <strain evidence="1 2">MT-1</strain>
    </source>
</reference>
<evidence type="ECO:0000313" key="2">
    <source>
        <dbReference type="Proteomes" id="UP000265557"/>
    </source>
</evidence>
<dbReference type="GO" id="GO:0006508">
    <property type="term" value="P:proteolysis"/>
    <property type="evidence" value="ECO:0007669"/>
    <property type="project" value="UniProtKB-KW"/>
</dbReference>
<dbReference type="AlphaFoldDB" id="A0A3G9D045"/>
<evidence type="ECO:0000313" key="1">
    <source>
        <dbReference type="EMBL" id="BAW30627.1"/>
    </source>
</evidence>
<dbReference type="EMBL" id="AP017646">
    <property type="protein sequence ID" value="BAW30627.1"/>
    <property type="molecule type" value="Genomic_DNA"/>
</dbReference>
<keyword evidence="1" id="KW-0645">Protease</keyword>
<dbReference type="GeneID" id="75279315"/>
<organism evidence="1 2">
    <name type="scientific">Methanosarcina thermophila</name>
    <dbReference type="NCBI Taxonomy" id="2210"/>
    <lineage>
        <taxon>Archaea</taxon>
        <taxon>Methanobacteriati</taxon>
        <taxon>Methanobacteriota</taxon>
        <taxon>Stenosarchaea group</taxon>
        <taxon>Methanomicrobia</taxon>
        <taxon>Methanosarcinales</taxon>
        <taxon>Methanosarcinaceae</taxon>
        <taxon>Methanosarcina</taxon>
    </lineage>
</organism>
<dbReference type="GO" id="GO:0008233">
    <property type="term" value="F:peptidase activity"/>
    <property type="evidence" value="ECO:0007669"/>
    <property type="project" value="UniProtKB-KW"/>
</dbReference>
<dbReference type="RefSeq" id="WP_259274533.1">
    <property type="nucleotide sequence ID" value="NZ_FPAO01000002.1"/>
</dbReference>
<protein>
    <submittedName>
        <fullName evidence="1">Minor extracellular protease epr</fullName>
    </submittedName>
</protein>